<dbReference type="AlphaFoldDB" id="A0A1F5VNN3"/>
<protein>
    <submittedName>
        <fullName evidence="1">Uncharacterized protein</fullName>
    </submittedName>
</protein>
<reference evidence="1 2" key="1">
    <citation type="journal article" date="2016" name="Nat. Commun.">
        <title>Thousands of microbial genomes shed light on interconnected biogeochemical processes in an aquifer system.</title>
        <authorList>
            <person name="Anantharaman K."/>
            <person name="Brown C.T."/>
            <person name="Hug L.A."/>
            <person name="Sharon I."/>
            <person name="Castelle C.J."/>
            <person name="Probst A.J."/>
            <person name="Thomas B.C."/>
            <person name="Singh A."/>
            <person name="Wilkins M.J."/>
            <person name="Karaoz U."/>
            <person name="Brodie E.L."/>
            <person name="Williams K.H."/>
            <person name="Hubbard S.S."/>
            <person name="Banfield J.F."/>
        </authorList>
    </citation>
    <scope>NUCLEOTIDE SEQUENCE [LARGE SCALE GENOMIC DNA]</scope>
</reference>
<evidence type="ECO:0000313" key="2">
    <source>
        <dbReference type="Proteomes" id="UP000178943"/>
    </source>
</evidence>
<dbReference type="EMBL" id="MFGW01000122">
    <property type="protein sequence ID" value="OGF65022.1"/>
    <property type="molecule type" value="Genomic_DNA"/>
</dbReference>
<name>A0A1F5VNN3_9BACT</name>
<organism evidence="1 2">
    <name type="scientific">Candidatus Fischerbacteria bacterium RBG_13_37_8</name>
    <dbReference type="NCBI Taxonomy" id="1817863"/>
    <lineage>
        <taxon>Bacteria</taxon>
        <taxon>Candidatus Fischeribacteriota</taxon>
    </lineage>
</organism>
<sequence length="169" mass="19612">MNNPDAKIRFRYFREVEYNVSRNADVFRVVVKEKPAPPPYDEGITVWTLDSTVPSENQWTSSPEISIGDWAGKEIWLFFEFDTVDAIDNYHIGIAIDNVELINAHWAGWSDNSGEVILNWIGGLPKYFVYRGVEPDFNANPPELRAYTPFNSKYENSLNDDQSYFYKVR</sequence>
<accession>A0A1F5VNN3</accession>
<proteinExistence type="predicted"/>
<gene>
    <name evidence="1" type="ORF">A2Y62_14465</name>
</gene>
<evidence type="ECO:0000313" key="1">
    <source>
        <dbReference type="EMBL" id="OGF65022.1"/>
    </source>
</evidence>
<dbReference type="Proteomes" id="UP000178943">
    <property type="component" value="Unassembled WGS sequence"/>
</dbReference>
<comment type="caution">
    <text evidence="1">The sequence shown here is derived from an EMBL/GenBank/DDBJ whole genome shotgun (WGS) entry which is preliminary data.</text>
</comment>